<accession>A0A9N9Q4V1</accession>
<feature type="compositionally biased region" description="Basic and acidic residues" evidence="1">
    <location>
        <begin position="44"/>
        <end position="56"/>
    </location>
</feature>
<comment type="caution">
    <text evidence="2">The sequence shown here is derived from an EMBL/GenBank/DDBJ whole genome shotgun (WGS) entry which is preliminary data.</text>
</comment>
<reference evidence="2" key="1">
    <citation type="submission" date="2021-07" db="EMBL/GenBank/DDBJ databases">
        <authorList>
            <person name="Durling M."/>
        </authorList>
    </citation>
    <scope>NUCLEOTIDE SEQUENCE</scope>
</reference>
<organism evidence="2 3">
    <name type="scientific">Hymenoscyphus albidus</name>
    <dbReference type="NCBI Taxonomy" id="595503"/>
    <lineage>
        <taxon>Eukaryota</taxon>
        <taxon>Fungi</taxon>
        <taxon>Dikarya</taxon>
        <taxon>Ascomycota</taxon>
        <taxon>Pezizomycotina</taxon>
        <taxon>Leotiomycetes</taxon>
        <taxon>Helotiales</taxon>
        <taxon>Helotiaceae</taxon>
        <taxon>Hymenoscyphus</taxon>
    </lineage>
</organism>
<name>A0A9N9Q4V1_9HELO</name>
<dbReference type="Proteomes" id="UP000701801">
    <property type="component" value="Unassembled WGS sequence"/>
</dbReference>
<proteinExistence type="predicted"/>
<dbReference type="EMBL" id="CAJVRM010000339">
    <property type="protein sequence ID" value="CAG8979815.1"/>
    <property type="molecule type" value="Genomic_DNA"/>
</dbReference>
<evidence type="ECO:0000256" key="1">
    <source>
        <dbReference type="SAM" id="MobiDB-lite"/>
    </source>
</evidence>
<protein>
    <submittedName>
        <fullName evidence="2">Uncharacterized protein</fullName>
    </submittedName>
</protein>
<evidence type="ECO:0000313" key="2">
    <source>
        <dbReference type="EMBL" id="CAG8979815.1"/>
    </source>
</evidence>
<sequence>MAHNDSTASSPLMELEEGFLNYEEALSEMYLQDSSSGESLSSHNHSEGSVHSETDRFDSVYPNVPIYPRRHIDETHDNLVKMLEKVLGLQQLREVKALNVCECGARPSSPHINILFENFGSFLKKYESDKIRQERRKVDELRHYITNIEQERQLENNLEVIDFTQHQSNIAELTMKLKDQESAIRGRDTYIRNLHQENAELERQIRVFKGLETGHNINTETDPKLQDQPSLEDMVRAELFELVCESP</sequence>
<dbReference type="OrthoDB" id="10307876at2759"/>
<dbReference type="AlphaFoldDB" id="A0A9N9Q4V1"/>
<feature type="region of interest" description="Disordered" evidence="1">
    <location>
        <begin position="33"/>
        <end position="56"/>
    </location>
</feature>
<feature type="compositionally biased region" description="Low complexity" evidence="1">
    <location>
        <begin position="34"/>
        <end position="43"/>
    </location>
</feature>
<evidence type="ECO:0000313" key="3">
    <source>
        <dbReference type="Proteomes" id="UP000701801"/>
    </source>
</evidence>
<keyword evidence="3" id="KW-1185">Reference proteome</keyword>
<gene>
    <name evidence="2" type="ORF">HYALB_00013126</name>
</gene>